<sequence length="181" mass="21012">METKRLVLRPFQIEDAKQLYELAKDINVGTNAGWPPHKSVEESRKIIETVFCQDDQYAIFLKETNELIGAVGLSPDTKRLNPCIKSLGYWIGQKFWGNGYATEASKRVLIYAFEEKKLNGVSVVHFSINEKSKNVISKLGFVYEGTLRYASRRYDGVELDDVEYLMDKERYEKVKDDLWRE</sequence>
<evidence type="ECO:0000313" key="5">
    <source>
        <dbReference type="EMBL" id="MDQ0360906.1"/>
    </source>
</evidence>
<dbReference type="SUPFAM" id="SSF55729">
    <property type="entry name" value="Acyl-CoA N-acyltransferases (Nat)"/>
    <property type="match status" value="1"/>
</dbReference>
<comment type="caution">
    <text evidence="5">The sequence shown here is derived from an EMBL/GenBank/DDBJ whole genome shotgun (WGS) entry which is preliminary data.</text>
</comment>
<keyword evidence="2" id="KW-0012">Acyltransferase</keyword>
<proteinExistence type="inferred from homology"/>
<dbReference type="PANTHER" id="PTHR43792">
    <property type="entry name" value="GNAT FAMILY, PUTATIVE (AFU_ORTHOLOGUE AFUA_3G00765)-RELATED-RELATED"/>
    <property type="match status" value="1"/>
</dbReference>
<name>A0ABU0E2F8_9FIRM</name>
<dbReference type="InterPro" id="IPR051531">
    <property type="entry name" value="N-acetyltransferase"/>
</dbReference>
<dbReference type="Pfam" id="PF13302">
    <property type="entry name" value="Acetyltransf_3"/>
    <property type="match status" value="1"/>
</dbReference>
<dbReference type="PROSITE" id="PS51186">
    <property type="entry name" value="GNAT"/>
    <property type="match status" value="1"/>
</dbReference>
<comment type="similarity">
    <text evidence="3">Belongs to the acetyltransferase family. RimJ subfamily.</text>
</comment>
<dbReference type="InterPro" id="IPR000182">
    <property type="entry name" value="GNAT_dom"/>
</dbReference>
<feature type="domain" description="N-acetyltransferase" evidence="4">
    <location>
        <begin position="6"/>
        <end position="171"/>
    </location>
</feature>
<dbReference type="EMBL" id="JAUSUR010000002">
    <property type="protein sequence ID" value="MDQ0360906.1"/>
    <property type="molecule type" value="Genomic_DNA"/>
</dbReference>
<dbReference type="Gene3D" id="3.40.630.30">
    <property type="match status" value="1"/>
</dbReference>
<evidence type="ECO:0000256" key="3">
    <source>
        <dbReference type="ARBA" id="ARBA00038502"/>
    </source>
</evidence>
<dbReference type="RefSeq" id="WP_307407159.1">
    <property type="nucleotide sequence ID" value="NZ_JAUSUR010000002.1"/>
</dbReference>
<protein>
    <submittedName>
        <fullName evidence="5">RimJ/RimL family protein N-acetyltransferase</fullName>
    </submittedName>
</protein>
<reference evidence="5 6" key="1">
    <citation type="submission" date="2023-07" db="EMBL/GenBank/DDBJ databases">
        <title>Genomic Encyclopedia of Type Strains, Phase IV (KMG-IV): sequencing the most valuable type-strain genomes for metagenomic binning, comparative biology and taxonomic classification.</title>
        <authorList>
            <person name="Goeker M."/>
        </authorList>
    </citation>
    <scope>NUCLEOTIDE SEQUENCE [LARGE SCALE GENOMIC DNA]</scope>
    <source>
        <strain evidence="5 6">DSM 16784</strain>
    </source>
</reference>
<accession>A0ABU0E2F8</accession>
<evidence type="ECO:0000259" key="4">
    <source>
        <dbReference type="PROSITE" id="PS51186"/>
    </source>
</evidence>
<evidence type="ECO:0000256" key="1">
    <source>
        <dbReference type="ARBA" id="ARBA00022679"/>
    </source>
</evidence>
<dbReference type="PANTHER" id="PTHR43792:SF8">
    <property type="entry name" value="[RIBOSOMAL PROTEIN US5]-ALANINE N-ACETYLTRANSFERASE"/>
    <property type="match status" value="1"/>
</dbReference>
<keyword evidence="6" id="KW-1185">Reference proteome</keyword>
<organism evidence="5 6">
    <name type="scientific">Breznakia pachnodae</name>
    <dbReference type="NCBI Taxonomy" id="265178"/>
    <lineage>
        <taxon>Bacteria</taxon>
        <taxon>Bacillati</taxon>
        <taxon>Bacillota</taxon>
        <taxon>Erysipelotrichia</taxon>
        <taxon>Erysipelotrichales</taxon>
        <taxon>Erysipelotrichaceae</taxon>
        <taxon>Breznakia</taxon>
    </lineage>
</organism>
<keyword evidence="1" id="KW-0808">Transferase</keyword>
<evidence type="ECO:0000313" key="6">
    <source>
        <dbReference type="Proteomes" id="UP001230220"/>
    </source>
</evidence>
<dbReference type="InterPro" id="IPR016181">
    <property type="entry name" value="Acyl_CoA_acyltransferase"/>
</dbReference>
<gene>
    <name evidence="5" type="ORF">J2S15_001651</name>
</gene>
<dbReference type="Proteomes" id="UP001230220">
    <property type="component" value="Unassembled WGS sequence"/>
</dbReference>
<evidence type="ECO:0000256" key="2">
    <source>
        <dbReference type="ARBA" id="ARBA00023315"/>
    </source>
</evidence>